<proteinExistence type="predicted"/>
<dbReference type="EMBL" id="JAFJZO010000024">
    <property type="protein sequence ID" value="KAG5503493.1"/>
    <property type="molecule type" value="Genomic_DNA"/>
</dbReference>
<comment type="caution">
    <text evidence="2">The sequence shown here is derived from an EMBL/GenBank/DDBJ whole genome shotgun (WGS) entry which is preliminary data.</text>
</comment>
<accession>A0A836ILK9</accession>
<evidence type="ECO:0008006" key="4">
    <source>
        <dbReference type="Google" id="ProtNLM"/>
    </source>
</evidence>
<reference evidence="2 3" key="1">
    <citation type="submission" date="2021-02" db="EMBL/GenBank/DDBJ databases">
        <title>Porcisia hertigi Genome sequencing and assembly.</title>
        <authorList>
            <person name="Almutairi H."/>
            <person name="Gatherer D."/>
        </authorList>
    </citation>
    <scope>NUCLEOTIDE SEQUENCE [LARGE SCALE GENOMIC DNA]</scope>
    <source>
        <strain evidence="2 3">C119</strain>
    </source>
</reference>
<dbReference type="PANTHER" id="PTHR19308">
    <property type="entry name" value="PHOSPHATIDYLCHOLINE TRANSFER PROTEIN"/>
    <property type="match status" value="1"/>
</dbReference>
<dbReference type="Gene3D" id="3.30.530.20">
    <property type="match status" value="1"/>
</dbReference>
<feature type="compositionally biased region" description="Basic and acidic residues" evidence="1">
    <location>
        <begin position="568"/>
        <end position="579"/>
    </location>
</feature>
<dbReference type="SUPFAM" id="SSF55961">
    <property type="entry name" value="Bet v1-like"/>
    <property type="match status" value="1"/>
</dbReference>
<dbReference type="InterPro" id="IPR051213">
    <property type="entry name" value="START_lipid_transfer"/>
</dbReference>
<feature type="region of interest" description="Disordered" evidence="1">
    <location>
        <begin position="545"/>
        <end position="579"/>
    </location>
</feature>
<feature type="region of interest" description="Disordered" evidence="1">
    <location>
        <begin position="183"/>
        <end position="202"/>
    </location>
</feature>
<dbReference type="PANTHER" id="PTHR19308:SF14">
    <property type="entry name" value="START DOMAIN-CONTAINING PROTEIN"/>
    <property type="match status" value="1"/>
</dbReference>
<feature type="compositionally biased region" description="Polar residues" evidence="1">
    <location>
        <begin position="52"/>
        <end position="81"/>
    </location>
</feature>
<dbReference type="GeneID" id="94291666"/>
<evidence type="ECO:0000313" key="3">
    <source>
        <dbReference type="Proteomes" id="UP000674318"/>
    </source>
</evidence>
<name>A0A836ILK9_9TRYP</name>
<sequence length="619" mass="66079">MTYLLHPSSSYTAPETPGRDGASRDLGGGSLSVLLQGVRSLLHGEPSPVARASNNTVDGSGSSTKRFQSSRGVQLSTSSSGAGAAHVSRVSGAVGHGGSSARSSGTAFPWPASTPVAPSTGSESLVHLGRRGAGSASATTDATLYEHAVQYVDLEEVLRCPLPPVPGCPTPCTFGRHSTGLNRSGGVSSATTVSPPPQPSSSPRPLLVFRCIAADPETGISVYSTPVEDCPMHLMRAYAVLPCAPRDVLQYMDNNIRPSWDTHLRRSALLRELAPPAQSKEVKRQYRLSSFISTSEATLGQQSPTSLSGQSRATLHPLTPSALRATDDVGGEGKRAAVSDSAIAASSSAAAFQYLPGQRRVAIHYLETRTPVPLVQDRDFEIVTAEEVRCDGTAYMKAFSTPLGYHMPLDPHQSRYVRAVVLFSGMIARPIDAASLEDVLPPVLLRRHRAASQPRTMSGDDVQKRRLHVSTTVSDDAAVDTAPRQYCVMEYVGLVHPMGLLPAVLVNMVISAQLNAIRKLQGFIMQHPISSLRPRSVECAPAKGATLPPLRELSGSLQSPADSPHKKHEGERSPEGRAAQRETHFNAGSGPIHSSPGHVAESRASLWWRRQRHRLLSHL</sequence>
<evidence type="ECO:0000256" key="1">
    <source>
        <dbReference type="SAM" id="MobiDB-lite"/>
    </source>
</evidence>
<dbReference type="RefSeq" id="XP_067756855.1">
    <property type="nucleotide sequence ID" value="XM_067901589.1"/>
</dbReference>
<organism evidence="2 3">
    <name type="scientific">Porcisia hertigi</name>
    <dbReference type="NCBI Taxonomy" id="2761500"/>
    <lineage>
        <taxon>Eukaryota</taxon>
        <taxon>Discoba</taxon>
        <taxon>Euglenozoa</taxon>
        <taxon>Kinetoplastea</taxon>
        <taxon>Metakinetoplastina</taxon>
        <taxon>Trypanosomatida</taxon>
        <taxon>Trypanosomatidae</taxon>
        <taxon>Leishmaniinae</taxon>
        <taxon>Porcisia</taxon>
    </lineage>
</organism>
<dbReference type="KEGG" id="phet:94291666"/>
<dbReference type="AlphaFoldDB" id="A0A836ILK9"/>
<feature type="region of interest" description="Disordered" evidence="1">
    <location>
        <begin position="1"/>
        <end position="29"/>
    </location>
</feature>
<gene>
    <name evidence="2" type="ORF">JKF63_05632</name>
</gene>
<dbReference type="InterPro" id="IPR023393">
    <property type="entry name" value="START-like_dom_sf"/>
</dbReference>
<feature type="compositionally biased region" description="Low complexity" evidence="1">
    <location>
        <begin position="86"/>
        <end position="105"/>
    </location>
</feature>
<evidence type="ECO:0000313" key="2">
    <source>
        <dbReference type="EMBL" id="KAG5503493.1"/>
    </source>
</evidence>
<dbReference type="OrthoDB" id="263228at2759"/>
<feature type="region of interest" description="Disordered" evidence="1">
    <location>
        <begin position="44"/>
        <end position="124"/>
    </location>
</feature>
<protein>
    <recommendedName>
        <fullName evidence="4">START domain-containing protein</fullName>
    </recommendedName>
</protein>
<dbReference type="Proteomes" id="UP000674318">
    <property type="component" value="Chromosome 24"/>
</dbReference>
<keyword evidence="3" id="KW-1185">Reference proteome</keyword>